<proteinExistence type="predicted"/>
<sequence length="154" mass="16805">MSLDYGFNIKTALTPQQVLRIALAELGLEPETALDSPGVFKETAGPGFLASAGPVAPLSQTILQEDLGIAPSVNLHFWIDSGEERHAAITSMLQAGLAVLRQVPGDAVLLFIGETVLLLRRQGQLFLDERTGIWTPERLKQVDMPYTMKHFPVL</sequence>
<evidence type="ECO:0000313" key="2">
    <source>
        <dbReference type="Proteomes" id="UP001221838"/>
    </source>
</evidence>
<name>A0ABT5DFN8_9BACT</name>
<dbReference type="EMBL" id="JAQNDM010000002">
    <property type="protein sequence ID" value="MDC0712484.1"/>
    <property type="molecule type" value="Genomic_DNA"/>
</dbReference>
<reference evidence="1 2" key="1">
    <citation type="submission" date="2022-11" db="EMBL/GenBank/DDBJ databases">
        <title>Minimal conservation of predation-associated metabolite biosynthetic gene clusters underscores biosynthetic potential of Myxococcota including descriptions for ten novel species: Archangium lansinium sp. nov., Myxococcus landrumus sp. nov., Nannocystis bai.</title>
        <authorList>
            <person name="Ahearne A."/>
            <person name="Stevens C."/>
            <person name="Dowd S."/>
        </authorList>
    </citation>
    <scope>NUCLEOTIDE SEQUENCE [LARGE SCALE GENOMIC DNA]</scope>
    <source>
        <strain evidence="1 2">NCWAL01</strain>
    </source>
</reference>
<gene>
    <name evidence="1" type="ORF">POL68_28740</name>
</gene>
<dbReference type="InterPro" id="IPR049799">
    <property type="entry name" value="SitI3-like"/>
</dbReference>
<accession>A0ABT5DFN8</accession>
<dbReference type="NCBIfam" id="NF040657">
    <property type="entry name" value="immun_SitI3"/>
    <property type="match status" value="1"/>
</dbReference>
<protein>
    <submittedName>
        <fullName evidence="1">SitI3 family protein</fullName>
    </submittedName>
</protein>
<organism evidence="1 2">
    <name type="scientific">Stigmatella ashevillensis</name>
    <dbReference type="NCBI Taxonomy" id="2995309"/>
    <lineage>
        <taxon>Bacteria</taxon>
        <taxon>Pseudomonadati</taxon>
        <taxon>Myxococcota</taxon>
        <taxon>Myxococcia</taxon>
        <taxon>Myxococcales</taxon>
        <taxon>Cystobacterineae</taxon>
        <taxon>Archangiaceae</taxon>
        <taxon>Stigmatella</taxon>
    </lineage>
</organism>
<keyword evidence="2" id="KW-1185">Reference proteome</keyword>
<dbReference type="RefSeq" id="WP_272142614.1">
    <property type="nucleotide sequence ID" value="NZ_JAQNDM010000002.1"/>
</dbReference>
<evidence type="ECO:0000313" key="1">
    <source>
        <dbReference type="EMBL" id="MDC0712484.1"/>
    </source>
</evidence>
<comment type="caution">
    <text evidence="1">The sequence shown here is derived from an EMBL/GenBank/DDBJ whole genome shotgun (WGS) entry which is preliminary data.</text>
</comment>
<dbReference type="Proteomes" id="UP001221838">
    <property type="component" value="Unassembled WGS sequence"/>
</dbReference>